<evidence type="ECO:0000313" key="2">
    <source>
        <dbReference type="Proteomes" id="UP001054945"/>
    </source>
</evidence>
<keyword evidence="2" id="KW-1185">Reference proteome</keyword>
<reference evidence="1 2" key="1">
    <citation type="submission" date="2021-06" db="EMBL/GenBank/DDBJ databases">
        <title>Caerostris extrusa draft genome.</title>
        <authorList>
            <person name="Kono N."/>
            <person name="Arakawa K."/>
        </authorList>
    </citation>
    <scope>NUCLEOTIDE SEQUENCE [LARGE SCALE GENOMIC DNA]</scope>
</reference>
<protein>
    <submittedName>
        <fullName evidence="1">Uncharacterized protein</fullName>
    </submittedName>
</protein>
<organism evidence="1 2">
    <name type="scientific">Caerostris extrusa</name>
    <name type="common">Bark spider</name>
    <name type="synonym">Caerostris bankana</name>
    <dbReference type="NCBI Taxonomy" id="172846"/>
    <lineage>
        <taxon>Eukaryota</taxon>
        <taxon>Metazoa</taxon>
        <taxon>Ecdysozoa</taxon>
        <taxon>Arthropoda</taxon>
        <taxon>Chelicerata</taxon>
        <taxon>Arachnida</taxon>
        <taxon>Araneae</taxon>
        <taxon>Araneomorphae</taxon>
        <taxon>Entelegynae</taxon>
        <taxon>Araneoidea</taxon>
        <taxon>Araneidae</taxon>
        <taxon>Caerostris</taxon>
    </lineage>
</organism>
<proteinExistence type="predicted"/>
<accession>A0AAV4PLI1</accession>
<evidence type="ECO:0000313" key="1">
    <source>
        <dbReference type="EMBL" id="GIX97504.1"/>
    </source>
</evidence>
<dbReference type="Proteomes" id="UP001054945">
    <property type="component" value="Unassembled WGS sequence"/>
</dbReference>
<comment type="caution">
    <text evidence="1">The sequence shown here is derived from an EMBL/GenBank/DDBJ whole genome shotgun (WGS) entry which is preliminary data.</text>
</comment>
<gene>
    <name evidence="1" type="ORF">CEXT_295521</name>
</gene>
<sequence length="429" mass="49850">MVIGSTLFQYKDIHEMTWRSPDDFTYDQIDLILIESRHVSNLLDVRTLEETMQTWMIFLVICKIRAKIAMKFTRNATGEYKLARRDEKRQHKSKKICHKENLLEEVEKLKSSNESRAFYRAVNKERKDFKPRTTLCKDKNGVIISEKEKTTPSFRLSTLELGFTGLWHTQLFHSRLLHLSVSVLWSSASLVCGIRSYFTVDYSIFPSQYFGARLHWFVAYAVISTVDYSIFPSQYFELGFTGLWHTQLFHSRLLHLSVSVLWSSASLVCGIRSYFTVDYSIFPSQYFGARLHCTLELGFTGLWHTQLFHSRLLHLSVQYFGARLHWFVAYAVISIDYSIFASQHFGALLHIYICGWRCSSLLKLEYSTEIIPMPSSMKSAEECIEKWSLKDALYPARIRTVAGNGCEDHLQHPTSMILTISLTSLLERE</sequence>
<dbReference type="AlphaFoldDB" id="A0AAV4PLI1"/>
<dbReference type="EMBL" id="BPLR01004789">
    <property type="protein sequence ID" value="GIX97504.1"/>
    <property type="molecule type" value="Genomic_DNA"/>
</dbReference>
<name>A0AAV4PLI1_CAEEX</name>